<protein>
    <submittedName>
        <fullName evidence="1">Uncharacterized protein</fullName>
    </submittedName>
</protein>
<sequence length="27" mass="3183">MFLYAVFQTRVFFRLSGILLGPSWPHV</sequence>
<reference evidence="1" key="1">
    <citation type="submission" date="2014-09" db="EMBL/GenBank/DDBJ databases">
        <authorList>
            <person name="Magalhaes I.L.F."/>
            <person name="Oliveira U."/>
            <person name="Santos F.R."/>
            <person name="Vidigal T.H.D.A."/>
            <person name="Brescovit A.D."/>
            <person name="Santos A.J."/>
        </authorList>
    </citation>
    <scope>NUCLEOTIDE SEQUENCE</scope>
    <source>
        <tissue evidence="1">Shoot tissue taken approximately 20 cm above the soil surface</tissue>
    </source>
</reference>
<organism evidence="1">
    <name type="scientific">Arundo donax</name>
    <name type="common">Giant reed</name>
    <name type="synonym">Donax arundinaceus</name>
    <dbReference type="NCBI Taxonomy" id="35708"/>
    <lineage>
        <taxon>Eukaryota</taxon>
        <taxon>Viridiplantae</taxon>
        <taxon>Streptophyta</taxon>
        <taxon>Embryophyta</taxon>
        <taxon>Tracheophyta</taxon>
        <taxon>Spermatophyta</taxon>
        <taxon>Magnoliopsida</taxon>
        <taxon>Liliopsida</taxon>
        <taxon>Poales</taxon>
        <taxon>Poaceae</taxon>
        <taxon>PACMAD clade</taxon>
        <taxon>Arundinoideae</taxon>
        <taxon>Arundineae</taxon>
        <taxon>Arundo</taxon>
    </lineage>
</organism>
<accession>A0A0A9DQI1</accession>
<name>A0A0A9DQI1_ARUDO</name>
<dbReference type="EMBL" id="GBRH01208947">
    <property type="protein sequence ID" value="JAD88948.1"/>
    <property type="molecule type" value="Transcribed_RNA"/>
</dbReference>
<reference evidence="1" key="2">
    <citation type="journal article" date="2015" name="Data Brief">
        <title>Shoot transcriptome of the giant reed, Arundo donax.</title>
        <authorList>
            <person name="Barrero R.A."/>
            <person name="Guerrero F.D."/>
            <person name="Moolhuijzen P."/>
            <person name="Goolsby J.A."/>
            <person name="Tidwell J."/>
            <person name="Bellgard S.E."/>
            <person name="Bellgard M.I."/>
        </authorList>
    </citation>
    <scope>NUCLEOTIDE SEQUENCE</scope>
    <source>
        <tissue evidence="1">Shoot tissue taken approximately 20 cm above the soil surface</tissue>
    </source>
</reference>
<dbReference type="AlphaFoldDB" id="A0A0A9DQI1"/>
<evidence type="ECO:0000313" key="1">
    <source>
        <dbReference type="EMBL" id="JAD88948.1"/>
    </source>
</evidence>
<proteinExistence type="predicted"/>